<dbReference type="SUPFAM" id="SSF56300">
    <property type="entry name" value="Metallo-dependent phosphatases"/>
    <property type="match status" value="1"/>
</dbReference>
<dbReference type="AlphaFoldDB" id="A0A031JYQ4"/>
<organism evidence="1 2">
    <name type="scientific">Novosphingobium resinovorum</name>
    <dbReference type="NCBI Taxonomy" id="158500"/>
    <lineage>
        <taxon>Bacteria</taxon>
        <taxon>Pseudomonadati</taxon>
        <taxon>Pseudomonadota</taxon>
        <taxon>Alphaproteobacteria</taxon>
        <taxon>Sphingomonadales</taxon>
        <taxon>Sphingomonadaceae</taxon>
        <taxon>Novosphingobium</taxon>
    </lineage>
</organism>
<sequence>MMAIHFVADLNFNGESALHAIPYGFPDSTEMTRRICEVWRARVADDDTVWILGNVGNPVHLGSLPGIKHLVRGPNDPQAWNCLATGRYASVCDMQRLDTAHGTLTLINDPAKALEDDALVLHGHTRYAWSRTGHNCVAAHGLGWGPVSLDMLMRKPAEPRLSRAA</sequence>
<reference evidence="1 2" key="1">
    <citation type="submission" date="2014-03" db="EMBL/GenBank/DDBJ databases">
        <title>Whole genome sequence of Novosphingobium resinovorum KF1.</title>
        <authorList>
            <person name="Gan H.M."/>
            <person name="Gan H.Y."/>
            <person name="Chew T.H."/>
            <person name="Savka M.A."/>
        </authorList>
    </citation>
    <scope>NUCLEOTIDE SEQUENCE [LARGE SCALE GENOMIC DNA]</scope>
    <source>
        <strain evidence="1 2">KF1</strain>
    </source>
</reference>
<evidence type="ECO:0000313" key="1">
    <source>
        <dbReference type="EMBL" id="EZP82105.1"/>
    </source>
</evidence>
<dbReference type="GO" id="GO:0016787">
    <property type="term" value="F:hydrolase activity"/>
    <property type="evidence" value="ECO:0007669"/>
    <property type="project" value="UniProtKB-KW"/>
</dbReference>
<dbReference type="InterPro" id="IPR029052">
    <property type="entry name" value="Metallo-depent_PP-like"/>
</dbReference>
<accession>A0A031JYQ4</accession>
<evidence type="ECO:0000313" key="2">
    <source>
        <dbReference type="Proteomes" id="UP000024329"/>
    </source>
</evidence>
<proteinExistence type="predicted"/>
<dbReference type="EMBL" id="JFYZ01000010">
    <property type="protein sequence ID" value="EZP82105.1"/>
    <property type="molecule type" value="Genomic_DNA"/>
</dbReference>
<gene>
    <name evidence="1" type="ORF">BV97_02128</name>
</gene>
<dbReference type="PATRIC" id="fig|158500.4.peg.2167"/>
<dbReference type="Proteomes" id="UP000024329">
    <property type="component" value="Unassembled WGS sequence"/>
</dbReference>
<dbReference type="eggNOG" id="COG4186">
    <property type="taxonomic scope" value="Bacteria"/>
</dbReference>
<comment type="caution">
    <text evidence="1">The sequence shown here is derived from an EMBL/GenBank/DDBJ whole genome shotgun (WGS) entry which is preliminary data.</text>
</comment>
<name>A0A031JYQ4_9SPHN</name>
<keyword evidence="1" id="KW-0378">Hydrolase</keyword>
<protein>
    <submittedName>
        <fullName evidence="1">Phosphoesterase or phosphohydrolase</fullName>
    </submittedName>
</protein>
<dbReference type="Gene3D" id="3.60.21.10">
    <property type="match status" value="1"/>
</dbReference>